<dbReference type="Pfam" id="PF00668">
    <property type="entry name" value="Condensation"/>
    <property type="match status" value="2"/>
</dbReference>
<comment type="cofactor">
    <cofactor evidence="1">
        <name>pantetheine 4'-phosphate</name>
        <dbReference type="ChEBI" id="CHEBI:47942"/>
    </cofactor>
</comment>
<gene>
    <name evidence="6" type="ORF">ACFYV7_19705</name>
</gene>
<accession>A0ABW6QVF6</accession>
<evidence type="ECO:0000313" key="6">
    <source>
        <dbReference type="EMBL" id="MFF3225028.1"/>
    </source>
</evidence>
<keyword evidence="2" id="KW-0596">Phosphopantetheine</keyword>
<dbReference type="InterPro" id="IPR042099">
    <property type="entry name" value="ANL_N_sf"/>
</dbReference>
<dbReference type="InterPro" id="IPR006162">
    <property type="entry name" value="Ppantetheine_attach_site"/>
</dbReference>
<dbReference type="PANTHER" id="PTHR45527:SF1">
    <property type="entry name" value="FATTY ACID SYNTHASE"/>
    <property type="match status" value="1"/>
</dbReference>
<dbReference type="Gene3D" id="3.30.559.10">
    <property type="entry name" value="Chloramphenicol acetyltransferase-like domain"/>
    <property type="match status" value="2"/>
</dbReference>
<dbReference type="CDD" id="cd05930">
    <property type="entry name" value="A_NRPS"/>
    <property type="match status" value="1"/>
</dbReference>
<dbReference type="InterPro" id="IPR036736">
    <property type="entry name" value="ACP-like_sf"/>
</dbReference>
<evidence type="ECO:0000256" key="1">
    <source>
        <dbReference type="ARBA" id="ARBA00001957"/>
    </source>
</evidence>
<dbReference type="Gene3D" id="1.10.1200.10">
    <property type="entry name" value="ACP-like"/>
    <property type="match status" value="1"/>
</dbReference>
<dbReference type="Proteomes" id="UP001601948">
    <property type="component" value="Unassembled WGS sequence"/>
</dbReference>
<evidence type="ECO:0000256" key="2">
    <source>
        <dbReference type="ARBA" id="ARBA00022450"/>
    </source>
</evidence>
<dbReference type="SMART" id="SM00823">
    <property type="entry name" value="PKS_PP"/>
    <property type="match status" value="2"/>
</dbReference>
<dbReference type="Gene3D" id="3.40.50.1820">
    <property type="entry name" value="alpha/beta hydrolase"/>
    <property type="match status" value="1"/>
</dbReference>
<dbReference type="Pfam" id="PF00501">
    <property type="entry name" value="AMP-binding"/>
    <property type="match status" value="1"/>
</dbReference>
<dbReference type="Gene3D" id="3.30.300.30">
    <property type="match status" value="1"/>
</dbReference>
<sequence length="1677" mass="181733">MSDEILARRKQLLQQRLRERALATTPTAESARRAGEPGPLSPAQQRMWFVQTVEPDDTTLNVCVGYRLDGPLDVARLRTAFDTVVARHEILRTTYHVGADGIPYQVSHAVAESTWQLHDLSDLPEDGRRRRLEVLSKREFARPFDLTADLPLRVTLARTGPTEHVLVLVIHHIGWDDDSWPVFFAELNAAYRGGVLPEVRSQYADVALTERAADDAADLAYWRATLTPAPERLELPGARVADGATRAAGKCVLPLSAELLELVARLGREHSATSFTVLLAVFQALVQRYTAATDFLVAVPVTDRRGRGAEALIGYFGNTLLVRAAPSPAQTFAALLDSTRDACFGAFAHQGVGVERVVREVSPDRVGGRDGLAQLVQLSFSVRGGANGFDLPGIDATELPWGSSVAQETLGLMVVLDEAGAHVAATYLVDELDRALVAQLLRHYLRLLDRVVRDPHRPLRQIDMLGPDERAAILAASHGPIIEAPATTLVELVRRQAAATPDRVAVLSDTEELTYRALRQRTNRLAHWLIRRGIGPEQLVALRMANSVEFIVASLAVLEAGAAYLPIDPAYPEDRIDYLLSDARPTLSLNAVDVAAAEAEAGELPDADPTDADRLAPLRPSNLAYVIYTSGSTGKPKGVPVSHAAIADHLVCFAADWDASVPERALQATSVSFDASLPELFLPLIAGASIVVPKANPYRDIPYVTELIARHGITVLQMVPSLLSALLILPESNDWRALRHVPIGGEALPGELADRFAAQFDAEMRNHYGPTEAVVCSTSMLVEGPQGAGIVPIGYPNRNVYVYLLDESMRLVPPGVVGEIYLGGRQLARGYLDRPALTAERFVADPFLAGERLYRTGDLARRTAEGEIEFIGRADEQVKVRGFRIELGEVEAAITDQPTVAQCVAIVTEHDTMGPLLTAYLVPEPGTDVDPREVRAAVAAALPEHMVPAAFAVLDEVPLSAHGKLDRRALPEPELVLTRSYRAPESPIEVRVAALYGEMFDVDRVGADDSFFELGGHSLLAVRLVTVVRAAFGVEIDVRAPFDAPTVAELAAHLVERYRDQHGEDLDDAAVLRRNAVAPASTLGAQPRPERVPLSYSQRALWLRRQLQGAFEWENFRFAIRIDGPIDTGMLIAAVGDVITRHDALRTVFPEHEGTPYQWVREAVEVPVPTVVLDGAPDQIAARLADALAADAAHVFDLAGDSLIRPRLFELGPETHVLSVLMHHLITDRESCRIFIEDLVLAYRARLSGAAPDWPALGLQFPDFASWQRQTFDRTPGRAELGDYGRAQLDYWRDALAGLPVEIAVAHDRPRPAVLGNTGLTTTRIIPAATWHAARALAESCGATEFMLCQAASAVLLHTLGGGDDVPIGATIANRIDAQVGRLVGLFADMVVLRNDLSGAPTLRTVLDRARETALGALAHQDVPFERIVETLDPPRALARNPLFQVMMQFGHRPRPVGFGPRDETTVTALTPQYDAAFVDMHLDFLVEPTGALAVGVVLNADLYDEATGALFADTLAAIMTAFASDAEVSLSELDIRPDGWDTARTVVRHAATAATAEAGPPSTDTERVLVALLEELLEITEIDRSDSYFALGGDSVIAIRLAARAADAGLTLTPQLVFEHPTIAALSAAVDSAGKDRSAMESVQPRIEEHRHEPMSTSGLSDAALAALRNSWAAQS</sequence>
<evidence type="ECO:0000313" key="7">
    <source>
        <dbReference type="Proteomes" id="UP001601948"/>
    </source>
</evidence>
<dbReference type="SUPFAM" id="SSF52777">
    <property type="entry name" value="CoA-dependent acyltransferases"/>
    <property type="match status" value="4"/>
</dbReference>
<evidence type="ECO:0000256" key="4">
    <source>
        <dbReference type="SAM" id="MobiDB-lite"/>
    </source>
</evidence>
<dbReference type="InterPro" id="IPR023213">
    <property type="entry name" value="CAT-like_dom_sf"/>
</dbReference>
<dbReference type="InterPro" id="IPR009081">
    <property type="entry name" value="PP-bd_ACP"/>
</dbReference>
<dbReference type="InterPro" id="IPR020806">
    <property type="entry name" value="PKS_PP-bd"/>
</dbReference>
<protein>
    <submittedName>
        <fullName evidence="6">Amino acid adenylation domain-containing protein</fullName>
    </submittedName>
</protein>
<evidence type="ECO:0000256" key="3">
    <source>
        <dbReference type="ARBA" id="ARBA00022553"/>
    </source>
</evidence>
<dbReference type="InterPro" id="IPR000873">
    <property type="entry name" value="AMP-dep_synth/lig_dom"/>
</dbReference>
<dbReference type="PROSITE" id="PS50075">
    <property type="entry name" value="CARRIER"/>
    <property type="match status" value="2"/>
</dbReference>
<dbReference type="PANTHER" id="PTHR45527">
    <property type="entry name" value="NONRIBOSOMAL PEPTIDE SYNTHETASE"/>
    <property type="match status" value="1"/>
</dbReference>
<dbReference type="Gene3D" id="3.30.559.30">
    <property type="entry name" value="Nonribosomal peptide synthetase, condensation domain"/>
    <property type="match status" value="2"/>
</dbReference>
<dbReference type="NCBIfam" id="TIGR01733">
    <property type="entry name" value="AA-adenyl-dom"/>
    <property type="match status" value="1"/>
</dbReference>
<evidence type="ECO:0000259" key="5">
    <source>
        <dbReference type="PROSITE" id="PS50075"/>
    </source>
</evidence>
<keyword evidence="7" id="KW-1185">Reference proteome</keyword>
<proteinExistence type="predicted"/>
<dbReference type="InterPro" id="IPR025110">
    <property type="entry name" value="AMP-bd_C"/>
</dbReference>
<dbReference type="Pfam" id="PF00550">
    <property type="entry name" value="PP-binding"/>
    <property type="match status" value="2"/>
</dbReference>
<dbReference type="RefSeq" id="WP_387719234.1">
    <property type="nucleotide sequence ID" value="NZ_JBIAPI010000004.1"/>
</dbReference>
<dbReference type="PROSITE" id="PS00012">
    <property type="entry name" value="PHOSPHOPANTETHEINE"/>
    <property type="match status" value="1"/>
</dbReference>
<name>A0ABW6QVF6_9NOCA</name>
<dbReference type="PROSITE" id="PS00455">
    <property type="entry name" value="AMP_BINDING"/>
    <property type="match status" value="1"/>
</dbReference>
<dbReference type="CDD" id="cd19531">
    <property type="entry name" value="LCL_NRPS-like"/>
    <property type="match status" value="1"/>
</dbReference>
<feature type="domain" description="Carrier" evidence="5">
    <location>
        <begin position="1561"/>
        <end position="1635"/>
    </location>
</feature>
<dbReference type="InterPro" id="IPR045851">
    <property type="entry name" value="AMP-bd_C_sf"/>
</dbReference>
<dbReference type="EMBL" id="JBIAPI010000004">
    <property type="protein sequence ID" value="MFF3225028.1"/>
    <property type="molecule type" value="Genomic_DNA"/>
</dbReference>
<dbReference type="Pfam" id="PF13193">
    <property type="entry name" value="AMP-binding_C"/>
    <property type="match status" value="1"/>
</dbReference>
<dbReference type="SUPFAM" id="SSF47336">
    <property type="entry name" value="ACP-like"/>
    <property type="match status" value="2"/>
</dbReference>
<comment type="caution">
    <text evidence="6">The sequence shown here is derived from an EMBL/GenBank/DDBJ whole genome shotgun (WGS) entry which is preliminary data.</text>
</comment>
<keyword evidence="3" id="KW-0597">Phosphoprotein</keyword>
<dbReference type="SUPFAM" id="SSF56801">
    <property type="entry name" value="Acetyl-CoA synthetase-like"/>
    <property type="match status" value="1"/>
</dbReference>
<organism evidence="6 7">
    <name type="scientific">Nocardia suismassiliense</name>
    <dbReference type="NCBI Taxonomy" id="2077092"/>
    <lineage>
        <taxon>Bacteria</taxon>
        <taxon>Bacillati</taxon>
        <taxon>Actinomycetota</taxon>
        <taxon>Actinomycetes</taxon>
        <taxon>Mycobacteriales</taxon>
        <taxon>Nocardiaceae</taxon>
        <taxon>Nocardia</taxon>
    </lineage>
</organism>
<dbReference type="InterPro" id="IPR020845">
    <property type="entry name" value="AMP-binding_CS"/>
</dbReference>
<dbReference type="InterPro" id="IPR029058">
    <property type="entry name" value="AB_hydrolase_fold"/>
</dbReference>
<feature type="region of interest" description="Disordered" evidence="4">
    <location>
        <begin position="1635"/>
        <end position="1662"/>
    </location>
</feature>
<dbReference type="InterPro" id="IPR001242">
    <property type="entry name" value="Condensation_dom"/>
</dbReference>
<dbReference type="InterPro" id="IPR010071">
    <property type="entry name" value="AA_adenyl_dom"/>
</dbReference>
<dbReference type="Gene3D" id="3.40.50.12780">
    <property type="entry name" value="N-terminal domain of ligase-like"/>
    <property type="match status" value="1"/>
</dbReference>
<feature type="domain" description="Carrier" evidence="5">
    <location>
        <begin position="983"/>
        <end position="1058"/>
    </location>
</feature>
<reference evidence="6 7" key="1">
    <citation type="submission" date="2024-10" db="EMBL/GenBank/DDBJ databases">
        <title>The Natural Products Discovery Center: Release of the First 8490 Sequenced Strains for Exploring Actinobacteria Biosynthetic Diversity.</title>
        <authorList>
            <person name="Kalkreuter E."/>
            <person name="Kautsar S.A."/>
            <person name="Yang D."/>
            <person name="Bader C.D."/>
            <person name="Teijaro C.N."/>
            <person name="Fluegel L."/>
            <person name="Davis C.M."/>
            <person name="Simpson J.R."/>
            <person name="Lauterbach L."/>
            <person name="Steele A.D."/>
            <person name="Gui C."/>
            <person name="Meng S."/>
            <person name="Li G."/>
            <person name="Viehrig K."/>
            <person name="Ye F."/>
            <person name="Su P."/>
            <person name="Kiefer A.F."/>
            <person name="Nichols A."/>
            <person name="Cepeda A.J."/>
            <person name="Yan W."/>
            <person name="Fan B."/>
            <person name="Jiang Y."/>
            <person name="Adhikari A."/>
            <person name="Zheng C.-J."/>
            <person name="Schuster L."/>
            <person name="Cowan T.M."/>
            <person name="Smanski M.J."/>
            <person name="Chevrette M.G."/>
            <person name="De Carvalho L.P.S."/>
            <person name="Shen B."/>
        </authorList>
    </citation>
    <scope>NUCLEOTIDE SEQUENCE [LARGE SCALE GENOMIC DNA]</scope>
    <source>
        <strain evidence="6 7">NPDC003040</strain>
    </source>
</reference>
<feature type="region of interest" description="Disordered" evidence="4">
    <location>
        <begin position="18"/>
        <end position="42"/>
    </location>
</feature>